<dbReference type="RefSeq" id="WP_279933408.1">
    <property type="nucleotide sequence ID" value="NZ_JARWBG010000098.1"/>
</dbReference>
<dbReference type="EMBL" id="JARWBG010000098">
    <property type="protein sequence ID" value="MDH2394009.1"/>
    <property type="molecule type" value="Genomic_DNA"/>
</dbReference>
<dbReference type="Proteomes" id="UP001223144">
    <property type="component" value="Unassembled WGS sequence"/>
</dbReference>
<comment type="caution">
    <text evidence="1">The sequence shown here is derived from an EMBL/GenBank/DDBJ whole genome shotgun (WGS) entry which is preliminary data.</text>
</comment>
<accession>A0ABT6I113</accession>
<proteinExistence type="predicted"/>
<reference evidence="1 2" key="1">
    <citation type="submission" date="2023-04" db="EMBL/GenBank/DDBJ databases">
        <title>Streptomyces chengmaiensis sp. nov. isolated from the stem of mangrove plant in Hainan.</title>
        <authorList>
            <person name="Huang X."/>
            <person name="Zhou S."/>
            <person name="Chu X."/>
            <person name="Xie Y."/>
            <person name="Lin Y."/>
        </authorList>
    </citation>
    <scope>NUCLEOTIDE SEQUENCE [LARGE SCALE GENOMIC DNA]</scope>
    <source>
        <strain evidence="1 2">HNM0663</strain>
    </source>
</reference>
<sequence>MTARRPCPPAPGPLEGFAARFDDLFRSLAQRRGFREYLAGLLLPRDRNKMLTCLAGAEPVTGAQDAAVQRLQFFLSESRWDHELVNARRLLDRWQVGQAPVQRARSVCSSRTTW</sequence>
<keyword evidence="2" id="KW-1185">Reference proteome</keyword>
<evidence type="ECO:0000313" key="1">
    <source>
        <dbReference type="EMBL" id="MDH2394009.1"/>
    </source>
</evidence>
<gene>
    <name evidence="1" type="ORF">QCN29_35745</name>
</gene>
<name>A0ABT6I113_9ACTN</name>
<organism evidence="1 2">
    <name type="scientific">Streptomyces chengmaiensis</name>
    <dbReference type="NCBI Taxonomy" id="3040919"/>
    <lineage>
        <taxon>Bacteria</taxon>
        <taxon>Bacillati</taxon>
        <taxon>Actinomycetota</taxon>
        <taxon>Actinomycetes</taxon>
        <taxon>Kitasatosporales</taxon>
        <taxon>Streptomycetaceae</taxon>
        <taxon>Streptomyces</taxon>
    </lineage>
</organism>
<evidence type="ECO:0000313" key="2">
    <source>
        <dbReference type="Proteomes" id="UP001223144"/>
    </source>
</evidence>
<protein>
    <submittedName>
        <fullName evidence="1">Transposase</fullName>
    </submittedName>
</protein>